<dbReference type="OrthoDB" id="3224367at2759"/>
<organism evidence="1 2">
    <name type="scientific">Dendrothele bispora (strain CBS 962.96)</name>
    <dbReference type="NCBI Taxonomy" id="1314807"/>
    <lineage>
        <taxon>Eukaryota</taxon>
        <taxon>Fungi</taxon>
        <taxon>Dikarya</taxon>
        <taxon>Basidiomycota</taxon>
        <taxon>Agaricomycotina</taxon>
        <taxon>Agaricomycetes</taxon>
        <taxon>Agaricomycetidae</taxon>
        <taxon>Agaricales</taxon>
        <taxon>Agaricales incertae sedis</taxon>
        <taxon>Dendrothele</taxon>
    </lineage>
</organism>
<evidence type="ECO:0000313" key="1">
    <source>
        <dbReference type="EMBL" id="THV03285.1"/>
    </source>
</evidence>
<sequence>MPSLLPFSDLQLPNFKSLLVQGPYHPSAPIHLALTHTAQQENFITLFLSAAQLGDVLKDYNDRHLNSHSGLGNTSEVSSRIKIFYPPSPAHLSVLLSLFHKPSPSNPGVHHPNVTLSGAPSLIILYELSSYFLPQVESQPTSHSWTLASYLTLVMRTFSAIAQRFQLEISQSGVSTGHQILSRRPSTGDLRTTVALFDSQLYRLKLPVHKSPSASDDDMRAPDNAARTVDVATYLYKYFEWIIVAECEDFSDPPTIPQECVSKKVRLKLSRSASLDDVVEIWTWIERRSRVSDSERWVTEFVECHCQRCH</sequence>
<gene>
    <name evidence="1" type="ORF">K435DRAFT_715656</name>
</gene>
<keyword evidence="2" id="KW-1185">Reference proteome</keyword>
<name>A0A4S8MKH5_DENBC</name>
<reference evidence="1 2" key="1">
    <citation type="journal article" date="2019" name="Nat. Ecol. Evol.">
        <title>Megaphylogeny resolves global patterns of mushroom evolution.</title>
        <authorList>
            <person name="Varga T."/>
            <person name="Krizsan K."/>
            <person name="Foldi C."/>
            <person name="Dima B."/>
            <person name="Sanchez-Garcia M."/>
            <person name="Sanchez-Ramirez S."/>
            <person name="Szollosi G.J."/>
            <person name="Szarkandi J.G."/>
            <person name="Papp V."/>
            <person name="Albert L."/>
            <person name="Andreopoulos W."/>
            <person name="Angelini C."/>
            <person name="Antonin V."/>
            <person name="Barry K.W."/>
            <person name="Bougher N.L."/>
            <person name="Buchanan P."/>
            <person name="Buyck B."/>
            <person name="Bense V."/>
            <person name="Catcheside P."/>
            <person name="Chovatia M."/>
            <person name="Cooper J."/>
            <person name="Damon W."/>
            <person name="Desjardin D."/>
            <person name="Finy P."/>
            <person name="Geml J."/>
            <person name="Haridas S."/>
            <person name="Hughes K."/>
            <person name="Justo A."/>
            <person name="Karasinski D."/>
            <person name="Kautmanova I."/>
            <person name="Kiss B."/>
            <person name="Kocsube S."/>
            <person name="Kotiranta H."/>
            <person name="LaButti K.M."/>
            <person name="Lechner B.E."/>
            <person name="Liimatainen K."/>
            <person name="Lipzen A."/>
            <person name="Lukacs Z."/>
            <person name="Mihaltcheva S."/>
            <person name="Morgado L.N."/>
            <person name="Niskanen T."/>
            <person name="Noordeloos M.E."/>
            <person name="Ohm R.A."/>
            <person name="Ortiz-Santana B."/>
            <person name="Ovrebo C."/>
            <person name="Racz N."/>
            <person name="Riley R."/>
            <person name="Savchenko A."/>
            <person name="Shiryaev A."/>
            <person name="Soop K."/>
            <person name="Spirin V."/>
            <person name="Szebenyi C."/>
            <person name="Tomsovsky M."/>
            <person name="Tulloss R.E."/>
            <person name="Uehling J."/>
            <person name="Grigoriev I.V."/>
            <person name="Vagvolgyi C."/>
            <person name="Papp T."/>
            <person name="Martin F.M."/>
            <person name="Miettinen O."/>
            <person name="Hibbett D.S."/>
            <person name="Nagy L.G."/>
        </authorList>
    </citation>
    <scope>NUCLEOTIDE SEQUENCE [LARGE SCALE GENOMIC DNA]</scope>
    <source>
        <strain evidence="1 2">CBS 962.96</strain>
    </source>
</reference>
<accession>A0A4S8MKH5</accession>
<dbReference type="Proteomes" id="UP000297245">
    <property type="component" value="Unassembled WGS sequence"/>
</dbReference>
<dbReference type="AlphaFoldDB" id="A0A4S8MKH5"/>
<dbReference type="EMBL" id="ML179068">
    <property type="protein sequence ID" value="THV03285.1"/>
    <property type="molecule type" value="Genomic_DNA"/>
</dbReference>
<protein>
    <submittedName>
        <fullName evidence="1">Uncharacterized protein</fullName>
    </submittedName>
</protein>
<proteinExistence type="predicted"/>
<evidence type="ECO:0000313" key="2">
    <source>
        <dbReference type="Proteomes" id="UP000297245"/>
    </source>
</evidence>